<feature type="region of interest" description="Disordered" evidence="1">
    <location>
        <begin position="40"/>
        <end position="61"/>
    </location>
</feature>
<keyword evidence="4" id="KW-1185">Reference proteome</keyword>
<gene>
    <name evidence="3" type="ORF">KSF_045140</name>
</gene>
<feature type="compositionally biased region" description="Polar residues" evidence="1">
    <location>
        <begin position="40"/>
        <end position="52"/>
    </location>
</feature>
<dbReference type="EMBL" id="BNJK01000001">
    <property type="protein sequence ID" value="GHO94466.1"/>
    <property type="molecule type" value="Genomic_DNA"/>
</dbReference>
<dbReference type="Proteomes" id="UP000597444">
    <property type="component" value="Unassembled WGS sequence"/>
</dbReference>
<dbReference type="InterPro" id="IPR049475">
    <property type="entry name" value="Mann_GBD_bact"/>
</dbReference>
<dbReference type="AlphaFoldDB" id="A0A8J3IH58"/>
<dbReference type="Gene3D" id="3.20.20.80">
    <property type="entry name" value="Glycosidases"/>
    <property type="match status" value="1"/>
</dbReference>
<dbReference type="Pfam" id="PF21253">
    <property type="entry name" value="Mann_GBD_bact"/>
    <property type="match status" value="1"/>
</dbReference>
<reference evidence="3" key="1">
    <citation type="submission" date="2020-10" db="EMBL/GenBank/DDBJ databases">
        <title>Taxonomic study of unclassified bacteria belonging to the class Ktedonobacteria.</title>
        <authorList>
            <person name="Yabe S."/>
            <person name="Wang C.M."/>
            <person name="Zheng Y."/>
            <person name="Sakai Y."/>
            <person name="Cavaletti L."/>
            <person name="Monciardini P."/>
            <person name="Donadio S."/>
        </authorList>
    </citation>
    <scope>NUCLEOTIDE SEQUENCE</scope>
    <source>
        <strain evidence="3">ID150040</strain>
    </source>
</reference>
<comment type="caution">
    <text evidence="3">The sequence shown here is derived from an EMBL/GenBank/DDBJ whole genome shotgun (WGS) entry which is preliminary data.</text>
</comment>
<name>A0A8J3IH58_9CHLR</name>
<dbReference type="InterPro" id="IPR017853">
    <property type="entry name" value="GH"/>
</dbReference>
<evidence type="ECO:0000313" key="4">
    <source>
        <dbReference type="Proteomes" id="UP000597444"/>
    </source>
</evidence>
<feature type="domain" description="Mannanase galactose-binding" evidence="2">
    <location>
        <begin position="371"/>
        <end position="505"/>
    </location>
</feature>
<protein>
    <recommendedName>
        <fullName evidence="2">Mannanase galactose-binding domain-containing protein</fullName>
    </recommendedName>
</protein>
<dbReference type="SUPFAM" id="SSF51445">
    <property type="entry name" value="(Trans)glycosidases"/>
    <property type="match status" value="1"/>
</dbReference>
<sequence>MGKMPGVPASGTPRVPLQIVKVVAVIALFLATTAISSAATVGTPNTPSQVSTEAGEHRKGNYVPPTLHMPSQVSPFLFGTGLELTSTTDPFITNDTVRALMQQAHMTIIRMPTRIGANTSPQIPIETEMEAARKIRDMGAVPLVNLRGPADPNVLQDDLQMVNGLNEIFGHKPVYYELGNESDLGGFDKVAYTDKWNIVIPELKNAALNGKFIGPVNFQYNDDYLRYFLQNANPRPDAVSWHEYSCDTSGIYTTPPDPASTCIAKLDRWNVHFNDARVAMHDVLGGTTEIPIIISEYNYDPHVPAFNNDSQFINEWTSKAIETLAKNNIFAAMQHSVLSLTPLINNNQLTIQGTVLKSEYEKLIKRGGGFSFEDGETDGWQGDKAQVSVQNSTTIARDGIHSLQVDLTNPSAKPSISVSGSAIANLRQFPHLTAQVYGPAGTTAITAQLFVQDSLGLVLYSKSVTLTAQSWNLLSFTVPPTLGQTSKVGIKFSSTDQTASTVYVDAVSWI</sequence>
<evidence type="ECO:0000256" key="1">
    <source>
        <dbReference type="SAM" id="MobiDB-lite"/>
    </source>
</evidence>
<evidence type="ECO:0000259" key="2">
    <source>
        <dbReference type="Pfam" id="PF21253"/>
    </source>
</evidence>
<organism evidence="3 4">
    <name type="scientific">Reticulibacter mediterranei</name>
    <dbReference type="NCBI Taxonomy" id="2778369"/>
    <lineage>
        <taxon>Bacteria</taxon>
        <taxon>Bacillati</taxon>
        <taxon>Chloroflexota</taxon>
        <taxon>Ktedonobacteria</taxon>
        <taxon>Ktedonobacterales</taxon>
        <taxon>Reticulibacteraceae</taxon>
        <taxon>Reticulibacter</taxon>
    </lineage>
</organism>
<evidence type="ECO:0000313" key="3">
    <source>
        <dbReference type="EMBL" id="GHO94466.1"/>
    </source>
</evidence>
<proteinExistence type="predicted"/>
<accession>A0A8J3IH58</accession>
<dbReference type="RefSeq" id="WP_220205203.1">
    <property type="nucleotide sequence ID" value="NZ_BNJK01000001.1"/>
</dbReference>
<dbReference type="Gene3D" id="2.60.120.260">
    <property type="entry name" value="Galactose-binding domain-like"/>
    <property type="match status" value="1"/>
</dbReference>